<proteinExistence type="inferred from homology"/>
<evidence type="ECO:0000313" key="8">
    <source>
        <dbReference type="Proteomes" id="UP000316096"/>
    </source>
</evidence>
<comment type="similarity">
    <text evidence="2">Belongs to the class-V pyridoxal-phosphate-dependent aminotransferase family. Csd subfamily.</text>
</comment>
<sequence length="417" mass="44164">MSAVIDLPPVRSALRVVGEDVPVPVSAGGTVPYSNLDYAASAPCLEAVRNAIDTALPYYSSVHRGAGYASQVTTDRYEQARDTVRNFVGAWKRDAVVFTRNTTDAMNLLAHALPPGTTVVVFETEHHASLLPWQRGSRVVRLPAPGSPAEAVAAAGEALRSAPAGPRLLVVTAASNVTGELWPVAELSHVAREHGARIAVDAAQAVPHRPFDMTALDVDYVAFSGHKLYAPFGAGCLVGRADWLRAAEPYLLGGGATAGVDEAQVRWSADPQQRHEAGTPNVLGVVALAAACEALTDWDALVATEERLLNRLRDGLAAIPGVRELSLWGEPSPRVGIVSFVVEGRDSRAIAVELSDRYGIGVRDGKFCAHPFLRRLLADGSGDCQGGEGTALRASFGIGTTERHIDRLLTALRRLAG</sequence>
<dbReference type="InterPro" id="IPR015424">
    <property type="entry name" value="PyrdxlP-dep_Trfase"/>
</dbReference>
<accession>A0A543CQR9</accession>
<evidence type="ECO:0000256" key="4">
    <source>
        <dbReference type="ARBA" id="ARBA00050776"/>
    </source>
</evidence>
<evidence type="ECO:0000256" key="2">
    <source>
        <dbReference type="ARBA" id="ARBA00010447"/>
    </source>
</evidence>
<evidence type="ECO:0000313" key="7">
    <source>
        <dbReference type="EMBL" id="TQL99350.1"/>
    </source>
</evidence>
<dbReference type="Gene3D" id="3.40.640.10">
    <property type="entry name" value="Type I PLP-dependent aspartate aminotransferase-like (Major domain)"/>
    <property type="match status" value="1"/>
</dbReference>
<evidence type="ECO:0000259" key="6">
    <source>
        <dbReference type="Pfam" id="PF00266"/>
    </source>
</evidence>
<dbReference type="PROSITE" id="PS00595">
    <property type="entry name" value="AA_TRANSFER_CLASS_5"/>
    <property type="match status" value="1"/>
</dbReference>
<dbReference type="OrthoDB" id="9804366at2"/>
<keyword evidence="3" id="KW-0663">Pyridoxal phosphate</keyword>
<dbReference type="InterPro" id="IPR015422">
    <property type="entry name" value="PyrdxlP-dep_Trfase_small"/>
</dbReference>
<dbReference type="Pfam" id="PF00266">
    <property type="entry name" value="Aminotran_5"/>
    <property type="match status" value="1"/>
</dbReference>
<comment type="catalytic activity">
    <reaction evidence="4">
        <text>(sulfur carrier)-H + L-cysteine = (sulfur carrier)-SH + L-alanine</text>
        <dbReference type="Rhea" id="RHEA:43892"/>
        <dbReference type="Rhea" id="RHEA-COMP:14737"/>
        <dbReference type="Rhea" id="RHEA-COMP:14739"/>
        <dbReference type="ChEBI" id="CHEBI:29917"/>
        <dbReference type="ChEBI" id="CHEBI:35235"/>
        <dbReference type="ChEBI" id="CHEBI:57972"/>
        <dbReference type="ChEBI" id="CHEBI:64428"/>
        <dbReference type="EC" id="2.8.1.7"/>
    </reaction>
</comment>
<dbReference type="PANTHER" id="PTHR43586:SF8">
    <property type="entry name" value="CYSTEINE DESULFURASE 1, CHLOROPLASTIC"/>
    <property type="match status" value="1"/>
</dbReference>
<dbReference type="RefSeq" id="WP_141958086.1">
    <property type="nucleotide sequence ID" value="NZ_VFOZ01000001.1"/>
</dbReference>
<dbReference type="GO" id="GO:0031071">
    <property type="term" value="F:cysteine desulfurase activity"/>
    <property type="evidence" value="ECO:0007669"/>
    <property type="project" value="UniProtKB-EC"/>
</dbReference>
<dbReference type="EMBL" id="VFOZ01000001">
    <property type="protein sequence ID" value="TQL99350.1"/>
    <property type="molecule type" value="Genomic_DNA"/>
</dbReference>
<reference evidence="7 8" key="1">
    <citation type="submission" date="2019-06" db="EMBL/GenBank/DDBJ databases">
        <title>Sequencing the genomes of 1000 actinobacteria strains.</title>
        <authorList>
            <person name="Klenk H.-P."/>
        </authorList>
    </citation>
    <scope>NUCLEOTIDE SEQUENCE [LARGE SCALE GENOMIC DNA]</scope>
    <source>
        <strain evidence="7 8">DSM 102200</strain>
    </source>
</reference>
<dbReference type="InterPro" id="IPR015421">
    <property type="entry name" value="PyrdxlP-dep_Trfase_major"/>
</dbReference>
<comment type="caution">
    <text evidence="7">The sequence shown here is derived from an EMBL/GenBank/DDBJ whole genome shotgun (WGS) entry which is preliminary data.</text>
</comment>
<evidence type="ECO:0000256" key="5">
    <source>
        <dbReference type="RuleBase" id="RU004504"/>
    </source>
</evidence>
<dbReference type="PANTHER" id="PTHR43586">
    <property type="entry name" value="CYSTEINE DESULFURASE"/>
    <property type="match status" value="1"/>
</dbReference>
<organism evidence="7 8">
    <name type="scientific">Actinoallomurus bryophytorum</name>
    <dbReference type="NCBI Taxonomy" id="1490222"/>
    <lineage>
        <taxon>Bacteria</taxon>
        <taxon>Bacillati</taxon>
        <taxon>Actinomycetota</taxon>
        <taxon>Actinomycetes</taxon>
        <taxon>Streptosporangiales</taxon>
        <taxon>Thermomonosporaceae</taxon>
        <taxon>Actinoallomurus</taxon>
    </lineage>
</organism>
<dbReference type="Gene3D" id="3.90.1150.10">
    <property type="entry name" value="Aspartate Aminotransferase, domain 1"/>
    <property type="match status" value="1"/>
</dbReference>
<protein>
    <submittedName>
        <fullName evidence="7">Selenocysteine lyase/cysteine desulfurase</fullName>
    </submittedName>
</protein>
<dbReference type="InterPro" id="IPR000192">
    <property type="entry name" value="Aminotrans_V_dom"/>
</dbReference>
<dbReference type="GO" id="GO:0016829">
    <property type="term" value="F:lyase activity"/>
    <property type="evidence" value="ECO:0007669"/>
    <property type="project" value="UniProtKB-KW"/>
</dbReference>
<keyword evidence="7" id="KW-0456">Lyase</keyword>
<feature type="domain" description="Aminotransferase class V" evidence="6">
    <location>
        <begin position="36"/>
        <end position="408"/>
    </location>
</feature>
<dbReference type="SUPFAM" id="SSF53383">
    <property type="entry name" value="PLP-dependent transferases"/>
    <property type="match status" value="1"/>
</dbReference>
<dbReference type="Proteomes" id="UP000316096">
    <property type="component" value="Unassembled WGS sequence"/>
</dbReference>
<dbReference type="AlphaFoldDB" id="A0A543CQR9"/>
<evidence type="ECO:0000256" key="3">
    <source>
        <dbReference type="ARBA" id="ARBA00022898"/>
    </source>
</evidence>
<dbReference type="InterPro" id="IPR020578">
    <property type="entry name" value="Aminotrans_V_PyrdxlP_BS"/>
</dbReference>
<gene>
    <name evidence="7" type="ORF">FB559_5028</name>
</gene>
<name>A0A543CQR9_9ACTN</name>
<evidence type="ECO:0000256" key="1">
    <source>
        <dbReference type="ARBA" id="ARBA00001933"/>
    </source>
</evidence>
<comment type="cofactor">
    <cofactor evidence="1 5">
        <name>pyridoxal 5'-phosphate</name>
        <dbReference type="ChEBI" id="CHEBI:597326"/>
    </cofactor>
</comment>
<keyword evidence="8" id="KW-1185">Reference proteome</keyword>